<dbReference type="RefSeq" id="WP_272003181.1">
    <property type="nucleotide sequence ID" value="NZ_JAQNDN010000019.1"/>
</dbReference>
<organism evidence="3 4">
    <name type="scientific">Nannocystis radixulma</name>
    <dbReference type="NCBI Taxonomy" id="2995305"/>
    <lineage>
        <taxon>Bacteria</taxon>
        <taxon>Pseudomonadati</taxon>
        <taxon>Myxococcota</taxon>
        <taxon>Polyangia</taxon>
        <taxon>Nannocystales</taxon>
        <taxon>Nannocystaceae</taxon>
        <taxon>Nannocystis</taxon>
    </lineage>
</organism>
<accession>A0ABT5BG79</accession>
<dbReference type="EMBL" id="JAQNDN010000019">
    <property type="protein sequence ID" value="MDC0672052.1"/>
    <property type="molecule type" value="Genomic_DNA"/>
</dbReference>
<evidence type="ECO:0000259" key="2">
    <source>
        <dbReference type="Pfam" id="PF00656"/>
    </source>
</evidence>
<evidence type="ECO:0000256" key="1">
    <source>
        <dbReference type="SAM" id="MobiDB-lite"/>
    </source>
</evidence>
<name>A0ABT5BG79_9BACT</name>
<reference evidence="3 4" key="1">
    <citation type="submission" date="2022-11" db="EMBL/GenBank/DDBJ databases">
        <title>Minimal conservation of predation-associated metabolite biosynthetic gene clusters underscores biosynthetic potential of Myxococcota including descriptions for ten novel species: Archangium lansinium sp. nov., Myxococcus landrumus sp. nov., Nannocystis bai.</title>
        <authorList>
            <person name="Ahearne A."/>
            <person name="Stevens C."/>
            <person name="Dowd S."/>
        </authorList>
    </citation>
    <scope>NUCLEOTIDE SEQUENCE [LARGE SCALE GENOMIC DNA]</scope>
    <source>
        <strain evidence="3 4">NCELM</strain>
    </source>
</reference>
<proteinExistence type="predicted"/>
<dbReference type="InterPro" id="IPR011600">
    <property type="entry name" value="Pept_C14_caspase"/>
</dbReference>
<feature type="region of interest" description="Disordered" evidence="1">
    <location>
        <begin position="251"/>
        <end position="273"/>
    </location>
</feature>
<evidence type="ECO:0000313" key="4">
    <source>
        <dbReference type="Proteomes" id="UP001217838"/>
    </source>
</evidence>
<dbReference type="InterPro" id="IPR029030">
    <property type="entry name" value="Caspase-like_dom_sf"/>
</dbReference>
<dbReference type="SUPFAM" id="SSF52129">
    <property type="entry name" value="Caspase-like"/>
    <property type="match status" value="1"/>
</dbReference>
<dbReference type="Proteomes" id="UP001217838">
    <property type="component" value="Unassembled WGS sequence"/>
</dbReference>
<gene>
    <name evidence="3" type="ORF">POL58_30175</name>
</gene>
<evidence type="ECO:0000313" key="3">
    <source>
        <dbReference type="EMBL" id="MDC0672052.1"/>
    </source>
</evidence>
<keyword evidence="4" id="KW-1185">Reference proteome</keyword>
<feature type="domain" description="Peptidase C14 caspase" evidence="2">
    <location>
        <begin position="2"/>
        <end position="243"/>
    </location>
</feature>
<comment type="caution">
    <text evidence="3">The sequence shown here is derived from an EMBL/GenBank/DDBJ whole genome shotgun (WGS) entry which is preliminary data.</text>
</comment>
<protein>
    <submittedName>
        <fullName evidence="3">Caspase family protein</fullName>
    </submittedName>
</protein>
<sequence length="386" mass="42936">MHRALIVTANCYARYTPLQYCHVDGHLLRTTLEEWCSYSQGGVISHVRLERTPACATPRALLARICEFAGGAGDGSPFLFYFAGHGLYEERTQASYLLFPDSRPDDLDGTALPMRALRDTLAGLGRPIVQIFDACHSGEAFRGRGPDAAIVPNIRGFVTDLRRNVQRPDQFGWEMLAACDENEASYEDPELQQGVFTHTLAQAIRSAPAGVDVQLESLKNVVCPRVRAWAEQCGVSQNPVFAARTFGPLPFAGRNRLTPPKPPTRPQPGGERAVTRHNMTLPTRRDTEIDLGQYLRASPGAAASRLALRVRFDADAVRYELVGAPWLTQTGRRVQPRFHVEPEQVLRGGPYGWQAQQIRCRFDEHHAFITFYDRAGAEVRLSVSIP</sequence>
<dbReference type="Pfam" id="PF00656">
    <property type="entry name" value="Peptidase_C14"/>
    <property type="match status" value="1"/>
</dbReference>
<dbReference type="Gene3D" id="3.40.50.1460">
    <property type="match status" value="1"/>
</dbReference>